<sequence length="338" mass="38240">MKLSKYGWNEKLEQAFKKYYELGMNPGRVFVENKNIYKVYTEIGEIEGKVSGKFQYETVGKDEFPAVGDWVAVDIREEEKSGTIHEVLKRSSCFFRKTAGAVTEAQVIASNFNYVFIVTSLNFNFNLRRIERYLTIALNSGGIPVIILSKADLCENVEEKIQEVRDIAFGVEVYAISSLNGEGINDLLNLLQSGLTAAVVGSSGVGKSTLLNKLAGKNLMETSEIREEDSKGKHTTTKRQLFLLPSGGIIIDTPGTRELGLWDTKESFSDVFNDIEELSTQCKFRDCKHENEPGCNVKAALESGILDEKRFESYRKLLRENIYIENKQKQINRKRRNK</sequence>
<gene>
    <name evidence="10" type="primary">rsgA</name>
    <name evidence="13" type="ORF">SAMN02745134_02376</name>
</gene>
<comment type="function">
    <text evidence="10">One of several proteins that assist in the late maturation steps of the functional core of the 30S ribosomal subunit. Helps release RbfA from mature subunits. May play a role in the assembly of ribosomal proteins into the subunit. Circularly permuted GTPase that catalyzes slow GTP hydrolysis, GTPase activity is stimulated by the 30S ribosomal subunit.</text>
</comment>
<keyword evidence="7 10" id="KW-0862">Zinc</keyword>
<dbReference type="Gene3D" id="3.40.50.300">
    <property type="entry name" value="P-loop containing nucleotide triphosphate hydrolases"/>
    <property type="match status" value="1"/>
</dbReference>
<dbReference type="PANTHER" id="PTHR32120">
    <property type="entry name" value="SMALL RIBOSOMAL SUBUNIT BIOGENESIS GTPASE RSGA"/>
    <property type="match status" value="1"/>
</dbReference>
<comment type="cofactor">
    <cofactor evidence="10">
        <name>Zn(2+)</name>
        <dbReference type="ChEBI" id="CHEBI:29105"/>
    </cofactor>
    <text evidence="10">Binds 1 zinc ion per subunit.</text>
</comment>
<dbReference type="SUPFAM" id="SSF52540">
    <property type="entry name" value="P-loop containing nucleoside triphosphate hydrolases"/>
    <property type="match status" value="1"/>
</dbReference>
<dbReference type="Pfam" id="PF03193">
    <property type="entry name" value="RsgA_GTPase"/>
    <property type="match status" value="1"/>
</dbReference>
<dbReference type="InterPro" id="IPR010914">
    <property type="entry name" value="RsgA_GTPase_dom"/>
</dbReference>
<dbReference type="Proteomes" id="UP000192468">
    <property type="component" value="Unassembled WGS sequence"/>
</dbReference>
<dbReference type="GO" id="GO:0003924">
    <property type="term" value="F:GTPase activity"/>
    <property type="evidence" value="ECO:0007669"/>
    <property type="project" value="UniProtKB-UniRule"/>
</dbReference>
<keyword evidence="3 10" id="KW-0479">Metal-binding</keyword>
<evidence type="ECO:0000256" key="4">
    <source>
        <dbReference type="ARBA" id="ARBA00022730"/>
    </source>
</evidence>
<dbReference type="GO" id="GO:0005525">
    <property type="term" value="F:GTP binding"/>
    <property type="evidence" value="ECO:0007669"/>
    <property type="project" value="UniProtKB-UniRule"/>
</dbReference>
<keyword evidence="4 10" id="KW-0699">rRNA-binding</keyword>
<dbReference type="NCBIfam" id="TIGR00157">
    <property type="entry name" value="ribosome small subunit-dependent GTPase A"/>
    <property type="match status" value="1"/>
</dbReference>
<keyword evidence="5 10" id="KW-0547">Nucleotide-binding</keyword>
<evidence type="ECO:0000256" key="3">
    <source>
        <dbReference type="ARBA" id="ARBA00022723"/>
    </source>
</evidence>
<dbReference type="AlphaFoldDB" id="A0A1W1XMB4"/>
<dbReference type="EMBL" id="FWXH01000008">
    <property type="protein sequence ID" value="SMC25140.1"/>
    <property type="molecule type" value="Genomic_DNA"/>
</dbReference>
<feature type="binding site" evidence="10">
    <location>
        <begin position="149"/>
        <end position="152"/>
    </location>
    <ligand>
        <name>GTP</name>
        <dbReference type="ChEBI" id="CHEBI:37565"/>
    </ligand>
</feature>
<reference evidence="13 14" key="1">
    <citation type="submission" date="2017-04" db="EMBL/GenBank/DDBJ databases">
        <authorList>
            <person name="Afonso C.L."/>
            <person name="Miller P.J."/>
            <person name="Scott M.A."/>
            <person name="Spackman E."/>
            <person name="Goraichik I."/>
            <person name="Dimitrov K.M."/>
            <person name="Suarez D.L."/>
            <person name="Swayne D.E."/>
        </authorList>
    </citation>
    <scope>NUCLEOTIDE SEQUENCE [LARGE SCALE GENOMIC DNA]</scope>
    <source>
        <strain evidence="13 14">DSM 12555</strain>
    </source>
</reference>
<dbReference type="InterPro" id="IPR004881">
    <property type="entry name" value="Ribosome_biogen_GTPase_RsgA"/>
</dbReference>
<comment type="similarity">
    <text evidence="10">Belongs to the TRAFAC class YlqF/YawG GTPase family. RsgA subfamily.</text>
</comment>
<keyword evidence="1 10" id="KW-0963">Cytoplasm</keyword>
<dbReference type="PROSITE" id="PS50936">
    <property type="entry name" value="ENGC_GTPASE"/>
    <property type="match status" value="1"/>
</dbReference>
<evidence type="ECO:0000256" key="10">
    <source>
        <dbReference type="HAMAP-Rule" id="MF_01820"/>
    </source>
</evidence>
<feature type="binding site" evidence="10">
    <location>
        <position position="287"/>
    </location>
    <ligand>
        <name>Zn(2+)</name>
        <dbReference type="ChEBI" id="CHEBI:29105"/>
    </ligand>
</feature>
<dbReference type="CDD" id="cd01854">
    <property type="entry name" value="YjeQ_EngC"/>
    <property type="match status" value="1"/>
</dbReference>
<proteinExistence type="inferred from homology"/>
<dbReference type="Gene3D" id="2.40.50.140">
    <property type="entry name" value="Nucleic acid-binding proteins"/>
    <property type="match status" value="1"/>
</dbReference>
<dbReference type="GO" id="GO:0019843">
    <property type="term" value="F:rRNA binding"/>
    <property type="evidence" value="ECO:0007669"/>
    <property type="project" value="UniProtKB-KW"/>
</dbReference>
<feature type="binding site" evidence="10">
    <location>
        <begin position="201"/>
        <end position="209"/>
    </location>
    <ligand>
        <name>GTP</name>
        <dbReference type="ChEBI" id="CHEBI:37565"/>
    </ligand>
</feature>
<dbReference type="PROSITE" id="PS51721">
    <property type="entry name" value="G_CP"/>
    <property type="match status" value="1"/>
</dbReference>
<evidence type="ECO:0000313" key="13">
    <source>
        <dbReference type="EMBL" id="SMC25140.1"/>
    </source>
</evidence>
<keyword evidence="9 10" id="KW-0342">GTP-binding</keyword>
<evidence type="ECO:0000259" key="12">
    <source>
        <dbReference type="PROSITE" id="PS51721"/>
    </source>
</evidence>
<feature type="binding site" evidence="10">
    <location>
        <position position="289"/>
    </location>
    <ligand>
        <name>Zn(2+)</name>
        <dbReference type="ChEBI" id="CHEBI:29105"/>
    </ligand>
</feature>
<dbReference type="InterPro" id="IPR030378">
    <property type="entry name" value="G_CP_dom"/>
</dbReference>
<evidence type="ECO:0000259" key="11">
    <source>
        <dbReference type="PROSITE" id="PS50936"/>
    </source>
</evidence>
<dbReference type="InterPro" id="IPR027417">
    <property type="entry name" value="P-loop_NTPase"/>
</dbReference>
<evidence type="ECO:0000313" key="14">
    <source>
        <dbReference type="Proteomes" id="UP000192468"/>
    </source>
</evidence>
<evidence type="ECO:0000256" key="8">
    <source>
        <dbReference type="ARBA" id="ARBA00022884"/>
    </source>
</evidence>
<dbReference type="GO" id="GO:0042274">
    <property type="term" value="P:ribosomal small subunit biogenesis"/>
    <property type="evidence" value="ECO:0007669"/>
    <property type="project" value="UniProtKB-UniRule"/>
</dbReference>
<keyword evidence="2 10" id="KW-0690">Ribosome biogenesis</keyword>
<keyword evidence="8 10" id="KW-0694">RNA-binding</keyword>
<comment type="subcellular location">
    <subcellularLocation>
        <location evidence="10">Cytoplasm</location>
    </subcellularLocation>
</comment>
<evidence type="ECO:0000256" key="7">
    <source>
        <dbReference type="ARBA" id="ARBA00022833"/>
    </source>
</evidence>
<dbReference type="GO" id="GO:0005737">
    <property type="term" value="C:cytoplasm"/>
    <property type="evidence" value="ECO:0007669"/>
    <property type="project" value="UniProtKB-SubCell"/>
</dbReference>
<accession>A0A1W1XMB4</accession>
<keyword evidence="6 10" id="KW-0378">Hydrolase</keyword>
<organism evidence="13 14">
    <name type="scientific">Clostridium acidisoli DSM 12555</name>
    <dbReference type="NCBI Taxonomy" id="1121291"/>
    <lineage>
        <taxon>Bacteria</taxon>
        <taxon>Bacillati</taxon>
        <taxon>Bacillota</taxon>
        <taxon>Clostridia</taxon>
        <taxon>Eubacteriales</taxon>
        <taxon>Clostridiaceae</taxon>
        <taxon>Clostridium</taxon>
    </lineage>
</organism>
<dbReference type="InterPro" id="IPR012340">
    <property type="entry name" value="NA-bd_OB-fold"/>
</dbReference>
<feature type="domain" description="EngC GTPase" evidence="11">
    <location>
        <begin position="110"/>
        <end position="257"/>
    </location>
</feature>
<feature type="domain" description="CP-type G" evidence="12">
    <location>
        <begin position="102"/>
        <end position="259"/>
    </location>
</feature>
<dbReference type="STRING" id="1121291.SAMN02745134_02376"/>
<keyword evidence="14" id="KW-1185">Reference proteome</keyword>
<evidence type="ECO:0000256" key="5">
    <source>
        <dbReference type="ARBA" id="ARBA00022741"/>
    </source>
</evidence>
<dbReference type="HAMAP" id="MF_01820">
    <property type="entry name" value="GTPase_RsgA"/>
    <property type="match status" value="1"/>
</dbReference>
<dbReference type="GO" id="GO:0046872">
    <property type="term" value="F:metal ion binding"/>
    <property type="evidence" value="ECO:0007669"/>
    <property type="project" value="UniProtKB-KW"/>
</dbReference>
<evidence type="ECO:0000256" key="2">
    <source>
        <dbReference type="ARBA" id="ARBA00022517"/>
    </source>
</evidence>
<name>A0A1W1XMB4_9CLOT</name>
<dbReference type="RefSeq" id="WP_084116200.1">
    <property type="nucleotide sequence ID" value="NZ_FWXH01000008.1"/>
</dbReference>
<comment type="subunit">
    <text evidence="10">Monomer. Associates with 30S ribosomal subunit, binds 16S rRNA.</text>
</comment>
<dbReference type="SUPFAM" id="SSF50249">
    <property type="entry name" value="Nucleic acid-binding proteins"/>
    <property type="match status" value="1"/>
</dbReference>
<evidence type="ECO:0000256" key="6">
    <source>
        <dbReference type="ARBA" id="ARBA00022801"/>
    </source>
</evidence>
<protein>
    <recommendedName>
        <fullName evidence="10">Small ribosomal subunit biogenesis GTPase RsgA</fullName>
        <ecNumber evidence="10">3.6.1.-</ecNumber>
    </recommendedName>
</protein>
<dbReference type="Gene3D" id="1.10.40.50">
    <property type="entry name" value="Probable gtpase engc, domain 3"/>
    <property type="match status" value="1"/>
</dbReference>
<evidence type="ECO:0000256" key="1">
    <source>
        <dbReference type="ARBA" id="ARBA00022490"/>
    </source>
</evidence>
<dbReference type="OrthoDB" id="9809485at2"/>
<feature type="binding site" evidence="10">
    <location>
        <position position="295"/>
    </location>
    <ligand>
        <name>Zn(2+)</name>
        <dbReference type="ChEBI" id="CHEBI:29105"/>
    </ligand>
</feature>
<evidence type="ECO:0000256" key="9">
    <source>
        <dbReference type="ARBA" id="ARBA00023134"/>
    </source>
</evidence>
<dbReference type="EC" id="3.6.1.-" evidence="10"/>
<dbReference type="PANTHER" id="PTHR32120:SF10">
    <property type="entry name" value="SMALL RIBOSOMAL SUBUNIT BIOGENESIS GTPASE RSGA"/>
    <property type="match status" value="1"/>
</dbReference>
<feature type="binding site" evidence="10">
    <location>
        <position position="282"/>
    </location>
    <ligand>
        <name>Zn(2+)</name>
        <dbReference type="ChEBI" id="CHEBI:29105"/>
    </ligand>
</feature>